<dbReference type="Proteomes" id="UP000811609">
    <property type="component" value="Chromosome 16"/>
</dbReference>
<protein>
    <submittedName>
        <fullName evidence="1">Uncharacterized protein</fullName>
    </submittedName>
</protein>
<dbReference type="AlphaFoldDB" id="A0A8T1N1H8"/>
<accession>A0A8T1N1H8</accession>
<comment type="caution">
    <text evidence="1">The sequence shown here is derived from an EMBL/GenBank/DDBJ whole genome shotgun (WGS) entry which is preliminary data.</text>
</comment>
<sequence length="178" mass="20326">MEPILKIVPYSFIPLKTKAAFIKKKREQSGVDLYRLCLYISHARFRDLLDRCSCISPSISTNSPSVQFKACGARILYEHDMEEFIHILSQKGHGIRNSPTSQDIEHFKRRFLGDGTAKLQDFDGNSVYNLCSYKSIQKLFTSISKDPLVTFDSPKNWYKDGTCSIRFLLSPGPLYDSS</sequence>
<reference evidence="1" key="1">
    <citation type="submission" date="2020-12" db="EMBL/GenBank/DDBJ databases">
        <title>WGS assembly of Carya illinoinensis cv. Pawnee.</title>
        <authorList>
            <person name="Platts A."/>
            <person name="Shu S."/>
            <person name="Wright S."/>
            <person name="Barry K."/>
            <person name="Edger P."/>
            <person name="Pires J.C."/>
            <person name="Schmutz J."/>
        </authorList>
    </citation>
    <scope>NUCLEOTIDE SEQUENCE</scope>
    <source>
        <tissue evidence="1">Leaf</tissue>
    </source>
</reference>
<name>A0A8T1N1H8_CARIL</name>
<organism evidence="1 2">
    <name type="scientific">Carya illinoinensis</name>
    <name type="common">Pecan</name>
    <dbReference type="NCBI Taxonomy" id="32201"/>
    <lineage>
        <taxon>Eukaryota</taxon>
        <taxon>Viridiplantae</taxon>
        <taxon>Streptophyta</taxon>
        <taxon>Embryophyta</taxon>
        <taxon>Tracheophyta</taxon>
        <taxon>Spermatophyta</taxon>
        <taxon>Magnoliopsida</taxon>
        <taxon>eudicotyledons</taxon>
        <taxon>Gunneridae</taxon>
        <taxon>Pentapetalae</taxon>
        <taxon>rosids</taxon>
        <taxon>fabids</taxon>
        <taxon>Fagales</taxon>
        <taxon>Juglandaceae</taxon>
        <taxon>Carya</taxon>
    </lineage>
</organism>
<proteinExistence type="predicted"/>
<keyword evidence="2" id="KW-1185">Reference proteome</keyword>
<gene>
    <name evidence="1" type="ORF">CIPAW_16G016000</name>
</gene>
<evidence type="ECO:0000313" key="2">
    <source>
        <dbReference type="Proteomes" id="UP000811609"/>
    </source>
</evidence>
<dbReference type="EMBL" id="CM031824">
    <property type="protein sequence ID" value="KAG6624289.1"/>
    <property type="molecule type" value="Genomic_DNA"/>
</dbReference>
<evidence type="ECO:0000313" key="1">
    <source>
        <dbReference type="EMBL" id="KAG6624289.1"/>
    </source>
</evidence>